<dbReference type="AlphaFoldDB" id="A0A3Q0IIV1"/>
<feature type="compositionally biased region" description="Low complexity" evidence="1">
    <location>
        <begin position="88"/>
        <end position="119"/>
    </location>
</feature>
<name>A0A3Q0IIV1_DIACI</name>
<feature type="compositionally biased region" description="Basic and acidic residues" evidence="1">
    <location>
        <begin position="287"/>
        <end position="341"/>
    </location>
</feature>
<dbReference type="RefSeq" id="XP_026676092.1">
    <property type="nucleotide sequence ID" value="XM_026820291.1"/>
</dbReference>
<feature type="region of interest" description="Disordered" evidence="1">
    <location>
        <begin position="1"/>
        <end position="202"/>
    </location>
</feature>
<dbReference type="KEGG" id="dci:113465624"/>
<feature type="compositionally biased region" description="Low complexity" evidence="1">
    <location>
        <begin position="126"/>
        <end position="135"/>
    </location>
</feature>
<dbReference type="PaxDb" id="121845-A0A3Q0IIV1"/>
<feature type="non-terminal residue" evidence="3">
    <location>
        <position position="1"/>
    </location>
</feature>
<evidence type="ECO:0000256" key="1">
    <source>
        <dbReference type="SAM" id="MobiDB-lite"/>
    </source>
</evidence>
<organism evidence="2 3">
    <name type="scientific">Diaphorina citri</name>
    <name type="common">Asian citrus psyllid</name>
    <dbReference type="NCBI Taxonomy" id="121845"/>
    <lineage>
        <taxon>Eukaryota</taxon>
        <taxon>Metazoa</taxon>
        <taxon>Ecdysozoa</taxon>
        <taxon>Arthropoda</taxon>
        <taxon>Hexapoda</taxon>
        <taxon>Insecta</taxon>
        <taxon>Pterygota</taxon>
        <taxon>Neoptera</taxon>
        <taxon>Paraneoptera</taxon>
        <taxon>Hemiptera</taxon>
        <taxon>Sternorrhyncha</taxon>
        <taxon>Psylloidea</taxon>
        <taxon>Psyllidae</taxon>
        <taxon>Diaphorininae</taxon>
        <taxon>Diaphorina</taxon>
    </lineage>
</organism>
<feature type="compositionally biased region" description="Basic and acidic residues" evidence="1">
    <location>
        <begin position="140"/>
        <end position="155"/>
    </location>
</feature>
<evidence type="ECO:0000313" key="2">
    <source>
        <dbReference type="Proteomes" id="UP000079169"/>
    </source>
</evidence>
<evidence type="ECO:0000313" key="3">
    <source>
        <dbReference type="RefSeq" id="XP_026676092.1"/>
    </source>
</evidence>
<accession>A0A3Q0IIV1</accession>
<dbReference type="GeneID" id="113465624"/>
<protein>
    <submittedName>
        <fullName evidence="3">Uncharacterized protein LOC113465624</fullName>
    </submittedName>
</protein>
<gene>
    <name evidence="3" type="primary">LOC113465624</name>
</gene>
<sequence>IAQSLDHVRGEITTRPPSLIKVPSQSSLMSEGEDTPHREFSKPLQPGVRDRSVSRSRDSHRLRDRSASRSRASSSQGQTSLSQGQIRSSQGHPSSSQGQISSSQGHPSSSQGQISSSQGLTRLDQDQTSSSQGQSLVSEAETRFRVPVRRSRDVSNTRQTNGGSREGSRSRVSAGVKSKPHASETIVASFDDTPLEDDSHTTDISVQESVVRDRSRTTVETSSRASSVARDTRVMTDGRNSTIVASFDDTPLEDDGHTTDISVQESVVRDKSRTTVETSSRASSVTRDTRVMTDGQREMSLDRSSVDERLSTSRDGRTMEDTSAEPRRNARPSRDVRDMPVDRMNTQQQATRDKSIDRNSQPKRSGEVREMSIDRSTDQIDEKLNSSRDRIMSSEDNARPDRNVREMLVDRNQRIESRRERSVQRTLKPGYKPEASPRHETQFTSLSQFFLLLR</sequence>
<dbReference type="Proteomes" id="UP000079169">
    <property type="component" value="Unplaced"/>
</dbReference>
<feature type="region of interest" description="Disordered" evidence="1">
    <location>
        <begin position="214"/>
        <end position="439"/>
    </location>
</feature>
<proteinExistence type="predicted"/>
<reference evidence="3" key="1">
    <citation type="submission" date="2025-08" db="UniProtKB">
        <authorList>
            <consortium name="RefSeq"/>
        </authorList>
    </citation>
    <scope>IDENTIFICATION</scope>
</reference>
<keyword evidence="2" id="KW-1185">Reference proteome</keyword>
<feature type="compositionally biased region" description="Basic and acidic residues" evidence="1">
    <location>
        <begin position="364"/>
        <end position="423"/>
    </location>
</feature>
<feature type="compositionally biased region" description="Basic and acidic residues" evidence="1">
    <location>
        <begin position="1"/>
        <end position="12"/>
    </location>
</feature>
<feature type="compositionally biased region" description="Basic and acidic residues" evidence="1">
    <location>
        <begin position="48"/>
        <end position="67"/>
    </location>
</feature>
<feature type="compositionally biased region" description="Polar residues" evidence="1">
    <location>
        <begin position="76"/>
        <end position="87"/>
    </location>
</feature>
<feature type="compositionally biased region" description="Polar residues" evidence="1">
    <location>
        <begin position="275"/>
        <end position="286"/>
    </location>
</feature>